<keyword evidence="1" id="KW-0732">Signal</keyword>
<reference evidence="2" key="1">
    <citation type="submission" date="2020-08" db="EMBL/GenBank/DDBJ databases">
        <title>Genomic Encyclopedia of Type Strains, Phase III (KMG-III): the genomes of soil and plant-associated and newly described type strains.</title>
        <authorList>
            <person name="Whitman W."/>
        </authorList>
    </citation>
    <scope>NUCLEOTIDE SEQUENCE [LARGE SCALE GENOMIC DNA]</scope>
    <source>
        <strain evidence="2">CECT 8628</strain>
    </source>
</reference>
<protein>
    <recommendedName>
        <fullName evidence="4">DUF5640 domain-containing protein</fullName>
    </recommendedName>
</protein>
<evidence type="ECO:0000313" key="3">
    <source>
        <dbReference type="Proteomes" id="UP000539265"/>
    </source>
</evidence>
<gene>
    <name evidence="2" type="ORF">FHS11_001454</name>
</gene>
<proteinExistence type="predicted"/>
<dbReference type="PROSITE" id="PS51257">
    <property type="entry name" value="PROKAR_LIPOPROTEIN"/>
    <property type="match status" value="1"/>
</dbReference>
<organism evidence="2 3">
    <name type="scientific">Mucilaginibacter gotjawali</name>
    <dbReference type="NCBI Taxonomy" id="1550579"/>
    <lineage>
        <taxon>Bacteria</taxon>
        <taxon>Pseudomonadati</taxon>
        <taxon>Bacteroidota</taxon>
        <taxon>Sphingobacteriia</taxon>
        <taxon>Sphingobacteriales</taxon>
        <taxon>Sphingobacteriaceae</taxon>
        <taxon>Mucilaginibacter</taxon>
    </lineage>
</organism>
<dbReference type="EMBL" id="JACHWX010000003">
    <property type="protein sequence ID" value="MBB3055037.1"/>
    <property type="molecule type" value="Genomic_DNA"/>
</dbReference>
<dbReference type="AlphaFoldDB" id="A0A839SES6"/>
<dbReference type="Proteomes" id="UP000539265">
    <property type="component" value="Unassembled WGS sequence"/>
</dbReference>
<dbReference type="RefSeq" id="WP_096355089.1">
    <property type="nucleotide sequence ID" value="NZ_AP017313.1"/>
</dbReference>
<feature type="signal peptide" evidence="1">
    <location>
        <begin position="1"/>
        <end position="21"/>
    </location>
</feature>
<name>A0A839SES6_9SPHI</name>
<keyword evidence="3" id="KW-1185">Reference proteome</keyword>
<feature type="chain" id="PRO_5032760647" description="DUF5640 domain-containing protein" evidence="1">
    <location>
        <begin position="22"/>
        <end position="104"/>
    </location>
</feature>
<dbReference type="OrthoDB" id="798656at2"/>
<evidence type="ECO:0000256" key="1">
    <source>
        <dbReference type="SAM" id="SignalP"/>
    </source>
</evidence>
<sequence length="104" mass="11637">MKKTALVLVHLACAFVLISGACKSPSNKKLKGMWLSKDGSKKLNITDKTFAIDGEEAEDYFVKGDTVFTSYQGNLPYTIYRIQKLDDHSLKLMLPDSVAVEYSR</sequence>
<evidence type="ECO:0000313" key="2">
    <source>
        <dbReference type="EMBL" id="MBB3055037.1"/>
    </source>
</evidence>
<evidence type="ECO:0008006" key="4">
    <source>
        <dbReference type="Google" id="ProtNLM"/>
    </source>
</evidence>
<comment type="caution">
    <text evidence="2">The sequence shown here is derived from an EMBL/GenBank/DDBJ whole genome shotgun (WGS) entry which is preliminary data.</text>
</comment>
<accession>A0A839SES6</accession>